<protein>
    <submittedName>
        <fullName evidence="3">Fructosamine-3-kinase</fullName>
    </submittedName>
</protein>
<comment type="similarity">
    <text evidence="1 2">Belongs to the fructosamine kinase family.</text>
</comment>
<reference evidence="3 4" key="1">
    <citation type="submission" date="2019-03" db="EMBL/GenBank/DDBJ databases">
        <title>Genomic Encyclopedia of Type Strains, Phase IV (KMG-IV): sequencing the most valuable type-strain genomes for metagenomic binning, comparative biology and taxonomic classification.</title>
        <authorList>
            <person name="Goeker M."/>
        </authorList>
    </citation>
    <scope>NUCLEOTIDE SEQUENCE [LARGE SCALE GENOMIC DNA]</scope>
    <source>
        <strain evidence="3 4">DSM 203</strain>
    </source>
</reference>
<gene>
    <name evidence="3" type="ORF">EDC29_101140</name>
</gene>
<dbReference type="Proteomes" id="UP000295247">
    <property type="component" value="Unassembled WGS sequence"/>
</dbReference>
<dbReference type="PANTHER" id="PTHR12149">
    <property type="entry name" value="FRUCTOSAMINE 3 KINASE-RELATED PROTEIN"/>
    <property type="match status" value="1"/>
</dbReference>
<dbReference type="PANTHER" id="PTHR12149:SF8">
    <property type="entry name" value="PROTEIN-RIBULOSAMINE 3-KINASE"/>
    <property type="match status" value="1"/>
</dbReference>
<dbReference type="Gene3D" id="3.90.1200.10">
    <property type="match status" value="1"/>
</dbReference>
<name>A0A4R4AKQ4_MARGR</name>
<dbReference type="PIRSF" id="PIRSF006221">
    <property type="entry name" value="Ketosamine-3-kinase"/>
    <property type="match status" value="1"/>
</dbReference>
<evidence type="ECO:0000256" key="2">
    <source>
        <dbReference type="PIRNR" id="PIRNR006221"/>
    </source>
</evidence>
<dbReference type="RefSeq" id="WP_123139213.1">
    <property type="nucleotide sequence ID" value="NZ_NRRH01000002.1"/>
</dbReference>
<comment type="caution">
    <text evidence="3">The sequence shown here is derived from an EMBL/GenBank/DDBJ whole genome shotgun (WGS) entry which is preliminary data.</text>
</comment>
<dbReference type="InterPro" id="IPR016477">
    <property type="entry name" value="Fructo-/Ketosamine-3-kinase"/>
</dbReference>
<accession>A0A4R4AKQ4</accession>
<evidence type="ECO:0000313" key="4">
    <source>
        <dbReference type="Proteomes" id="UP000295247"/>
    </source>
</evidence>
<evidence type="ECO:0000256" key="1">
    <source>
        <dbReference type="ARBA" id="ARBA00009460"/>
    </source>
</evidence>
<dbReference type="EMBL" id="SMDC01000001">
    <property type="protein sequence ID" value="TCW39724.1"/>
    <property type="molecule type" value="Genomic_DNA"/>
</dbReference>
<proteinExistence type="inferred from homology"/>
<dbReference type="SUPFAM" id="SSF56112">
    <property type="entry name" value="Protein kinase-like (PK-like)"/>
    <property type="match status" value="1"/>
</dbReference>
<dbReference type="InterPro" id="IPR011009">
    <property type="entry name" value="Kinase-like_dom_sf"/>
</dbReference>
<keyword evidence="2 3" id="KW-0418">Kinase</keyword>
<dbReference type="Pfam" id="PF03881">
    <property type="entry name" value="Fructosamin_kin"/>
    <property type="match status" value="1"/>
</dbReference>
<organism evidence="3 4">
    <name type="scientific">Marichromatium gracile</name>
    <name type="common">Chromatium gracile</name>
    <dbReference type="NCBI Taxonomy" id="1048"/>
    <lineage>
        <taxon>Bacteria</taxon>
        <taxon>Pseudomonadati</taxon>
        <taxon>Pseudomonadota</taxon>
        <taxon>Gammaproteobacteria</taxon>
        <taxon>Chromatiales</taxon>
        <taxon>Chromatiaceae</taxon>
        <taxon>Marichromatium</taxon>
    </lineage>
</organism>
<dbReference type="Gene3D" id="3.30.200.20">
    <property type="entry name" value="Phosphorylase Kinase, domain 1"/>
    <property type="match status" value="1"/>
</dbReference>
<sequence length="293" mass="31721">MSLSLEQALAARIGAASGQPFHPERRRTLHGGCINHALVLESGARGYFVKLNSPERLTMFEAEAEGLETLAGAAAIRVPRPICCGLAEGHSFLAMEYLALDGRLDPVRAAHGLAALHRTSAERHGWHRDNTIGSTPQHNAPCADWAEFWRERRLRPQLELAAAQGHGGALQRAGERLLLGVDALLDHAPTPSLLHGDLWGGNIGATADGAPVIFDPAVYHGDRETDLAMTELFGGFGPAFHAAYREAWPLAPGYAVRKTLYNLYHVLNHLNLFGGGYRQQAQGMIEQLLAELG</sequence>
<keyword evidence="2" id="KW-0808">Transferase</keyword>
<evidence type="ECO:0000313" key="3">
    <source>
        <dbReference type="EMBL" id="TCW39724.1"/>
    </source>
</evidence>
<dbReference type="GO" id="GO:0016301">
    <property type="term" value="F:kinase activity"/>
    <property type="evidence" value="ECO:0007669"/>
    <property type="project" value="UniProtKB-UniRule"/>
</dbReference>
<dbReference type="AlphaFoldDB" id="A0A4R4AKQ4"/>